<gene>
    <name evidence="2" type="ordered locus">MTR_7g097130</name>
</gene>
<evidence type="ECO:0000313" key="2">
    <source>
        <dbReference type="EMBL" id="KEH23941.1"/>
    </source>
</evidence>
<protein>
    <submittedName>
        <fullName evidence="2 3">Uncharacterized protein</fullName>
    </submittedName>
</protein>
<evidence type="ECO:0000313" key="4">
    <source>
        <dbReference type="Proteomes" id="UP000002051"/>
    </source>
</evidence>
<reference evidence="2 4" key="1">
    <citation type="journal article" date="2011" name="Nature">
        <title>The Medicago genome provides insight into the evolution of rhizobial symbioses.</title>
        <authorList>
            <person name="Young N.D."/>
            <person name="Debelle F."/>
            <person name="Oldroyd G.E."/>
            <person name="Geurts R."/>
            <person name="Cannon S.B."/>
            <person name="Udvardi M.K."/>
            <person name="Benedito V.A."/>
            <person name="Mayer K.F."/>
            <person name="Gouzy J."/>
            <person name="Schoof H."/>
            <person name="Van de Peer Y."/>
            <person name="Proost S."/>
            <person name="Cook D.R."/>
            <person name="Meyers B.C."/>
            <person name="Spannagl M."/>
            <person name="Cheung F."/>
            <person name="De Mita S."/>
            <person name="Krishnakumar V."/>
            <person name="Gundlach H."/>
            <person name="Zhou S."/>
            <person name="Mudge J."/>
            <person name="Bharti A.K."/>
            <person name="Murray J.D."/>
            <person name="Naoumkina M.A."/>
            <person name="Rosen B."/>
            <person name="Silverstein K.A."/>
            <person name="Tang H."/>
            <person name="Rombauts S."/>
            <person name="Zhao P.X."/>
            <person name="Zhou P."/>
            <person name="Barbe V."/>
            <person name="Bardou P."/>
            <person name="Bechner M."/>
            <person name="Bellec A."/>
            <person name="Berger A."/>
            <person name="Berges H."/>
            <person name="Bidwell S."/>
            <person name="Bisseling T."/>
            <person name="Choisne N."/>
            <person name="Couloux A."/>
            <person name="Denny R."/>
            <person name="Deshpande S."/>
            <person name="Dai X."/>
            <person name="Doyle J.J."/>
            <person name="Dudez A.M."/>
            <person name="Farmer A.D."/>
            <person name="Fouteau S."/>
            <person name="Franken C."/>
            <person name="Gibelin C."/>
            <person name="Gish J."/>
            <person name="Goldstein S."/>
            <person name="Gonzalez A.J."/>
            <person name="Green P.J."/>
            <person name="Hallab A."/>
            <person name="Hartog M."/>
            <person name="Hua A."/>
            <person name="Humphray S.J."/>
            <person name="Jeong D.H."/>
            <person name="Jing Y."/>
            <person name="Jocker A."/>
            <person name="Kenton S.M."/>
            <person name="Kim D.J."/>
            <person name="Klee K."/>
            <person name="Lai H."/>
            <person name="Lang C."/>
            <person name="Lin S."/>
            <person name="Macmil S.L."/>
            <person name="Magdelenat G."/>
            <person name="Matthews L."/>
            <person name="McCorrison J."/>
            <person name="Monaghan E.L."/>
            <person name="Mun J.H."/>
            <person name="Najar F.Z."/>
            <person name="Nicholson C."/>
            <person name="Noirot C."/>
            <person name="O'Bleness M."/>
            <person name="Paule C.R."/>
            <person name="Poulain J."/>
            <person name="Prion F."/>
            <person name="Qin B."/>
            <person name="Qu C."/>
            <person name="Retzel E.F."/>
            <person name="Riddle C."/>
            <person name="Sallet E."/>
            <person name="Samain S."/>
            <person name="Samson N."/>
            <person name="Sanders I."/>
            <person name="Saurat O."/>
            <person name="Scarpelli C."/>
            <person name="Schiex T."/>
            <person name="Segurens B."/>
            <person name="Severin A.J."/>
            <person name="Sherrier D.J."/>
            <person name="Shi R."/>
            <person name="Sims S."/>
            <person name="Singer S.R."/>
            <person name="Sinharoy S."/>
            <person name="Sterck L."/>
            <person name="Viollet A."/>
            <person name="Wang B.B."/>
            <person name="Wang K."/>
            <person name="Wang M."/>
            <person name="Wang X."/>
            <person name="Warfsmann J."/>
            <person name="Weissenbach J."/>
            <person name="White D.D."/>
            <person name="White J.D."/>
            <person name="Wiley G.B."/>
            <person name="Wincker P."/>
            <person name="Xing Y."/>
            <person name="Yang L."/>
            <person name="Yao Z."/>
            <person name="Ying F."/>
            <person name="Zhai J."/>
            <person name="Zhou L."/>
            <person name="Zuber A."/>
            <person name="Denarie J."/>
            <person name="Dixon R.A."/>
            <person name="May G.D."/>
            <person name="Schwartz D.C."/>
            <person name="Rogers J."/>
            <person name="Quetier F."/>
            <person name="Town C.D."/>
            <person name="Roe B.A."/>
        </authorList>
    </citation>
    <scope>NUCLEOTIDE SEQUENCE [LARGE SCALE GENOMIC DNA]</scope>
    <source>
        <strain evidence="2">A17</strain>
        <strain evidence="3 4">cv. Jemalong A17</strain>
    </source>
</reference>
<proteinExistence type="predicted"/>
<sequence>MDYDLNNPLYSKGALLLWPFLISKGHCIYYLKRFNDLKRDEEEKDSSTQFKWGKRRKGGKPELAKITGG</sequence>
<evidence type="ECO:0000313" key="3">
    <source>
        <dbReference type="EnsemblPlants" id="KEH23941"/>
    </source>
</evidence>
<accession>A0A072U3L0</accession>
<dbReference type="EMBL" id="CM001223">
    <property type="protein sequence ID" value="KEH23941.1"/>
    <property type="molecule type" value="Genomic_DNA"/>
</dbReference>
<organism evidence="2 4">
    <name type="scientific">Medicago truncatula</name>
    <name type="common">Barrel medic</name>
    <name type="synonym">Medicago tribuloides</name>
    <dbReference type="NCBI Taxonomy" id="3880"/>
    <lineage>
        <taxon>Eukaryota</taxon>
        <taxon>Viridiplantae</taxon>
        <taxon>Streptophyta</taxon>
        <taxon>Embryophyta</taxon>
        <taxon>Tracheophyta</taxon>
        <taxon>Spermatophyta</taxon>
        <taxon>Magnoliopsida</taxon>
        <taxon>eudicotyledons</taxon>
        <taxon>Gunneridae</taxon>
        <taxon>Pentapetalae</taxon>
        <taxon>rosids</taxon>
        <taxon>fabids</taxon>
        <taxon>Fabales</taxon>
        <taxon>Fabaceae</taxon>
        <taxon>Papilionoideae</taxon>
        <taxon>50 kb inversion clade</taxon>
        <taxon>NPAAA clade</taxon>
        <taxon>Hologalegina</taxon>
        <taxon>IRL clade</taxon>
        <taxon>Trifolieae</taxon>
        <taxon>Medicago</taxon>
    </lineage>
</organism>
<name>A0A072U3L0_MEDTR</name>
<dbReference type="AlphaFoldDB" id="A0A072U3L0"/>
<feature type="region of interest" description="Disordered" evidence="1">
    <location>
        <begin position="41"/>
        <end position="69"/>
    </location>
</feature>
<reference evidence="2 4" key="2">
    <citation type="journal article" date="2014" name="BMC Genomics">
        <title>An improved genome release (version Mt4.0) for the model legume Medicago truncatula.</title>
        <authorList>
            <person name="Tang H."/>
            <person name="Krishnakumar V."/>
            <person name="Bidwell S."/>
            <person name="Rosen B."/>
            <person name="Chan A."/>
            <person name="Zhou S."/>
            <person name="Gentzbittel L."/>
            <person name="Childs K.L."/>
            <person name="Yandell M."/>
            <person name="Gundlach H."/>
            <person name="Mayer K.F."/>
            <person name="Schwartz D.C."/>
            <person name="Town C.D."/>
        </authorList>
    </citation>
    <scope>GENOME REANNOTATION</scope>
    <source>
        <strain evidence="2">A17</strain>
        <strain evidence="3 4">cv. Jemalong A17</strain>
    </source>
</reference>
<evidence type="ECO:0000256" key="1">
    <source>
        <dbReference type="SAM" id="MobiDB-lite"/>
    </source>
</evidence>
<dbReference type="HOGENOM" id="CLU_2779733_0_0_1"/>
<reference evidence="3" key="3">
    <citation type="submission" date="2015-04" db="UniProtKB">
        <authorList>
            <consortium name="EnsemblPlants"/>
        </authorList>
    </citation>
    <scope>IDENTIFICATION</scope>
    <source>
        <strain evidence="3">cv. Jemalong A17</strain>
    </source>
</reference>
<keyword evidence="4" id="KW-1185">Reference proteome</keyword>
<dbReference type="EnsemblPlants" id="KEH23941">
    <property type="protein sequence ID" value="KEH23941"/>
    <property type="gene ID" value="MTR_7g097130"/>
</dbReference>
<dbReference type="Proteomes" id="UP000002051">
    <property type="component" value="Unassembled WGS sequence"/>
</dbReference>